<comment type="pathway">
    <text evidence="2">Carbohydrate biosynthesis; Calvin cycle.</text>
</comment>
<comment type="cofactor">
    <cofactor evidence="1">
        <name>Mg(2+)</name>
        <dbReference type="ChEBI" id="CHEBI:18420"/>
    </cofactor>
</comment>
<dbReference type="GO" id="GO:0006094">
    <property type="term" value="P:gluconeogenesis"/>
    <property type="evidence" value="ECO:0007669"/>
    <property type="project" value="TreeGrafter"/>
</dbReference>
<dbReference type="Gene3D" id="3.40.190.80">
    <property type="match status" value="1"/>
</dbReference>
<dbReference type="InterPro" id="IPR044015">
    <property type="entry name" value="FBPase_C_dom"/>
</dbReference>
<keyword evidence="5" id="KW-0378">Hydrolase</keyword>
<dbReference type="InterPro" id="IPR000146">
    <property type="entry name" value="FBPase_class-1"/>
</dbReference>
<keyword evidence="6" id="KW-0460">Magnesium</keyword>
<feature type="domain" description="Fructose-1-6-bisphosphatase class 1 C-terminal" evidence="10">
    <location>
        <begin position="211"/>
        <end position="331"/>
    </location>
</feature>
<dbReference type="GO" id="GO:0046872">
    <property type="term" value="F:metal ion binding"/>
    <property type="evidence" value="ECO:0007669"/>
    <property type="project" value="UniProtKB-KW"/>
</dbReference>
<dbReference type="GO" id="GO:0006000">
    <property type="term" value="P:fructose metabolic process"/>
    <property type="evidence" value="ECO:0007669"/>
    <property type="project" value="TreeGrafter"/>
</dbReference>
<evidence type="ECO:0000313" key="11">
    <source>
        <dbReference type="EMBL" id="KAF2118817.1"/>
    </source>
</evidence>
<feature type="region of interest" description="Disordered" evidence="8">
    <location>
        <begin position="88"/>
        <end position="112"/>
    </location>
</feature>
<dbReference type="InterPro" id="IPR020548">
    <property type="entry name" value="Fructose_bisphosphatase_AS"/>
</dbReference>
<evidence type="ECO:0000256" key="3">
    <source>
        <dbReference type="ARBA" id="ARBA00010941"/>
    </source>
</evidence>
<feature type="region of interest" description="Disordered" evidence="8">
    <location>
        <begin position="1"/>
        <end position="22"/>
    </location>
</feature>
<dbReference type="PANTHER" id="PTHR11556">
    <property type="entry name" value="FRUCTOSE-1,6-BISPHOSPHATASE-RELATED"/>
    <property type="match status" value="1"/>
</dbReference>
<keyword evidence="4" id="KW-0479">Metal-binding</keyword>
<feature type="compositionally biased region" description="Polar residues" evidence="8">
    <location>
        <begin position="1"/>
        <end position="10"/>
    </location>
</feature>
<dbReference type="GO" id="GO:0005986">
    <property type="term" value="P:sucrose biosynthetic process"/>
    <property type="evidence" value="ECO:0007669"/>
    <property type="project" value="TreeGrafter"/>
</dbReference>
<dbReference type="GO" id="GO:0030388">
    <property type="term" value="P:fructose 1,6-bisphosphate metabolic process"/>
    <property type="evidence" value="ECO:0007669"/>
    <property type="project" value="TreeGrafter"/>
</dbReference>
<dbReference type="Proteomes" id="UP000799770">
    <property type="component" value="Unassembled WGS sequence"/>
</dbReference>
<dbReference type="Pfam" id="PF18913">
    <property type="entry name" value="FBPase_C"/>
    <property type="match status" value="1"/>
</dbReference>
<evidence type="ECO:0000259" key="9">
    <source>
        <dbReference type="Pfam" id="PF00316"/>
    </source>
</evidence>
<dbReference type="InterPro" id="IPR023079">
    <property type="entry name" value="SBPase"/>
</dbReference>
<evidence type="ECO:0000256" key="5">
    <source>
        <dbReference type="ARBA" id="ARBA00022801"/>
    </source>
</evidence>
<evidence type="ECO:0000256" key="4">
    <source>
        <dbReference type="ARBA" id="ARBA00022723"/>
    </source>
</evidence>
<dbReference type="OrthoDB" id="3886144at2759"/>
<evidence type="ECO:0000256" key="8">
    <source>
        <dbReference type="SAM" id="MobiDB-lite"/>
    </source>
</evidence>
<evidence type="ECO:0000256" key="1">
    <source>
        <dbReference type="ARBA" id="ARBA00001946"/>
    </source>
</evidence>
<evidence type="ECO:0000313" key="12">
    <source>
        <dbReference type="Proteomes" id="UP000799770"/>
    </source>
</evidence>
<keyword evidence="7" id="KW-0119">Carbohydrate metabolism</keyword>
<name>A0A6A5ZIZ2_9PLEO</name>
<dbReference type="GO" id="GO:0005737">
    <property type="term" value="C:cytoplasm"/>
    <property type="evidence" value="ECO:0007669"/>
    <property type="project" value="TreeGrafter"/>
</dbReference>
<comment type="similarity">
    <text evidence="3">Belongs to the FBPase class 1 family.</text>
</comment>
<evidence type="ECO:0000256" key="7">
    <source>
        <dbReference type="ARBA" id="ARBA00023277"/>
    </source>
</evidence>
<dbReference type="InterPro" id="IPR033391">
    <property type="entry name" value="FBPase_N"/>
</dbReference>
<dbReference type="EMBL" id="ML977316">
    <property type="protein sequence ID" value="KAF2118817.1"/>
    <property type="molecule type" value="Genomic_DNA"/>
</dbReference>
<gene>
    <name evidence="11" type="ORF">BDV96DRAFT_568498</name>
</gene>
<dbReference type="PROSITE" id="PS00124">
    <property type="entry name" value="FBPASE"/>
    <property type="match status" value="1"/>
</dbReference>
<dbReference type="PRINTS" id="PR01958">
    <property type="entry name" value="S17BPHPHTASE"/>
</dbReference>
<dbReference type="PIRSF" id="PIRSF000904">
    <property type="entry name" value="FBPtase_SBPase"/>
    <property type="match status" value="1"/>
</dbReference>
<reference evidence="11" key="1">
    <citation type="journal article" date="2020" name="Stud. Mycol.">
        <title>101 Dothideomycetes genomes: a test case for predicting lifestyles and emergence of pathogens.</title>
        <authorList>
            <person name="Haridas S."/>
            <person name="Albert R."/>
            <person name="Binder M."/>
            <person name="Bloem J."/>
            <person name="Labutti K."/>
            <person name="Salamov A."/>
            <person name="Andreopoulos B."/>
            <person name="Baker S."/>
            <person name="Barry K."/>
            <person name="Bills G."/>
            <person name="Bluhm B."/>
            <person name="Cannon C."/>
            <person name="Castanera R."/>
            <person name="Culley D."/>
            <person name="Daum C."/>
            <person name="Ezra D."/>
            <person name="Gonzalez J."/>
            <person name="Henrissat B."/>
            <person name="Kuo A."/>
            <person name="Liang C."/>
            <person name="Lipzen A."/>
            <person name="Lutzoni F."/>
            <person name="Magnuson J."/>
            <person name="Mondo S."/>
            <person name="Nolan M."/>
            <person name="Ohm R."/>
            <person name="Pangilinan J."/>
            <person name="Park H.-J."/>
            <person name="Ramirez L."/>
            <person name="Alfaro M."/>
            <person name="Sun H."/>
            <person name="Tritt A."/>
            <person name="Yoshinaga Y."/>
            <person name="Zwiers L.-H."/>
            <person name="Turgeon B."/>
            <person name="Goodwin S."/>
            <person name="Spatafora J."/>
            <person name="Crous P."/>
            <person name="Grigoriev I."/>
        </authorList>
    </citation>
    <scope>NUCLEOTIDE SEQUENCE</scope>
    <source>
        <strain evidence="11">CBS 627.86</strain>
    </source>
</reference>
<organism evidence="11 12">
    <name type="scientific">Lophiotrema nucula</name>
    <dbReference type="NCBI Taxonomy" id="690887"/>
    <lineage>
        <taxon>Eukaryota</taxon>
        <taxon>Fungi</taxon>
        <taxon>Dikarya</taxon>
        <taxon>Ascomycota</taxon>
        <taxon>Pezizomycotina</taxon>
        <taxon>Dothideomycetes</taxon>
        <taxon>Pleosporomycetidae</taxon>
        <taxon>Pleosporales</taxon>
        <taxon>Lophiotremataceae</taxon>
        <taxon>Lophiotrema</taxon>
    </lineage>
</organism>
<proteinExistence type="inferred from homology"/>
<evidence type="ECO:0000259" key="10">
    <source>
        <dbReference type="Pfam" id="PF18913"/>
    </source>
</evidence>
<protein>
    <submittedName>
        <fullName evidence="11">Sedoheptulose-1,7-bisphosphatase</fullName>
    </submittedName>
</protein>
<dbReference type="PANTHER" id="PTHR11556:SF35">
    <property type="entry name" value="SEDOHEPTULOSE-1,7-BISPHOSPHATASE, CHLOROPLASTIC"/>
    <property type="match status" value="1"/>
</dbReference>
<dbReference type="AlphaFoldDB" id="A0A6A5ZIZ2"/>
<accession>A0A6A5ZIZ2</accession>
<dbReference type="Pfam" id="PF00316">
    <property type="entry name" value="FBPase"/>
    <property type="match status" value="1"/>
</dbReference>
<dbReference type="Gene3D" id="3.30.540.10">
    <property type="entry name" value="Fructose-1,6-Bisphosphatase, subunit A, domain 1"/>
    <property type="match status" value="1"/>
</dbReference>
<sequence length="338" mass="36109">MPDSKSSSLSAHLEKVLPGTDRQSLRDSVLPTLLHSITSIAKCLRSSLNIQQAGSTNNSGDNQLNVDLATNEIIHAAVRTCPSIVAASSEEDDGENEVMHDDSSNQSHGPGAETYTVAFDPLDGSSIIPANWTVGTIIGIWDCETALNEYPKEKQIAAILGVLGPRTTAIIALRVPGSTPACFEVGLSDENSNIEVLRPEVRFAQVKDGMTRYFAPANLRAAHQSKAYASLINYFIEKEYTLRYSGGLVPDIVHALVKGHGVYISPVTEKSKAKLRKLYELAPIALIVECAGGKAVDPSNGKDILETSIETVDDKAGLVCGTSEEVDMVMKSLAASEA</sequence>
<dbReference type="GO" id="GO:0042132">
    <property type="term" value="F:fructose 1,6-bisphosphate 1-phosphatase activity"/>
    <property type="evidence" value="ECO:0007669"/>
    <property type="project" value="TreeGrafter"/>
</dbReference>
<evidence type="ECO:0000256" key="6">
    <source>
        <dbReference type="ARBA" id="ARBA00022842"/>
    </source>
</evidence>
<keyword evidence="12" id="KW-1185">Reference proteome</keyword>
<evidence type="ECO:0000256" key="2">
    <source>
        <dbReference type="ARBA" id="ARBA00005215"/>
    </source>
</evidence>
<dbReference type="SUPFAM" id="SSF56655">
    <property type="entry name" value="Carbohydrate phosphatase"/>
    <property type="match status" value="1"/>
</dbReference>
<feature type="domain" description="Fructose-1-6-bisphosphatase class I N-terminal" evidence="9">
    <location>
        <begin position="32"/>
        <end position="174"/>
    </location>
</feature>
<dbReference type="GO" id="GO:0006002">
    <property type="term" value="P:fructose 6-phosphate metabolic process"/>
    <property type="evidence" value="ECO:0007669"/>
    <property type="project" value="TreeGrafter"/>
</dbReference>